<gene>
    <name evidence="1" type="ORF">FWILDA_LOCUS9617</name>
</gene>
<dbReference type="AlphaFoldDB" id="A0A9W4SU04"/>
<sequence length="83" mass="9799">LCEDILYNAQQLTPLQTIILNDTIENKALNQIEHYFQSNGMLLKNFPHMPILSIQNIHSNFTNNNLDQLIYEERSYDIIYLTE</sequence>
<reference evidence="1" key="1">
    <citation type="submission" date="2022-08" db="EMBL/GenBank/DDBJ databases">
        <authorList>
            <person name="Kallberg Y."/>
            <person name="Tangrot J."/>
            <person name="Rosling A."/>
        </authorList>
    </citation>
    <scope>NUCLEOTIDE SEQUENCE</scope>
    <source>
        <strain evidence="1">Wild A</strain>
    </source>
</reference>
<dbReference type="EMBL" id="CAMKVN010002303">
    <property type="protein sequence ID" value="CAI2180508.1"/>
    <property type="molecule type" value="Genomic_DNA"/>
</dbReference>
<feature type="non-terminal residue" evidence="1">
    <location>
        <position position="1"/>
    </location>
</feature>
<dbReference type="OrthoDB" id="2476919at2759"/>
<name>A0A9W4SU04_9GLOM</name>
<dbReference type="Proteomes" id="UP001153678">
    <property type="component" value="Unassembled WGS sequence"/>
</dbReference>
<keyword evidence="2" id="KW-1185">Reference proteome</keyword>
<evidence type="ECO:0000313" key="2">
    <source>
        <dbReference type="Proteomes" id="UP001153678"/>
    </source>
</evidence>
<comment type="caution">
    <text evidence="1">The sequence shown here is derived from an EMBL/GenBank/DDBJ whole genome shotgun (WGS) entry which is preliminary data.</text>
</comment>
<evidence type="ECO:0000313" key="1">
    <source>
        <dbReference type="EMBL" id="CAI2180508.1"/>
    </source>
</evidence>
<organism evidence="1 2">
    <name type="scientific">Funneliformis geosporum</name>
    <dbReference type="NCBI Taxonomy" id="1117311"/>
    <lineage>
        <taxon>Eukaryota</taxon>
        <taxon>Fungi</taxon>
        <taxon>Fungi incertae sedis</taxon>
        <taxon>Mucoromycota</taxon>
        <taxon>Glomeromycotina</taxon>
        <taxon>Glomeromycetes</taxon>
        <taxon>Glomerales</taxon>
        <taxon>Glomeraceae</taxon>
        <taxon>Funneliformis</taxon>
    </lineage>
</organism>
<proteinExistence type="predicted"/>
<protein>
    <submittedName>
        <fullName evidence="1">6846_t:CDS:1</fullName>
    </submittedName>
</protein>
<accession>A0A9W4SU04</accession>